<dbReference type="PANTHER" id="PTHR47245">
    <property type="entry name" value="PEPTIDYLPROLYL ISOMERASE"/>
    <property type="match status" value="1"/>
</dbReference>
<dbReference type="GO" id="GO:0005886">
    <property type="term" value="C:plasma membrane"/>
    <property type="evidence" value="ECO:0007669"/>
    <property type="project" value="UniProtKB-SubCell"/>
</dbReference>
<comment type="similarity">
    <text evidence="3 11">Belongs to the PrsA family.</text>
</comment>
<dbReference type="Proteomes" id="UP000525923">
    <property type="component" value="Unassembled WGS sequence"/>
</dbReference>
<keyword evidence="9 11" id="KW-0413">Isomerase</keyword>
<dbReference type="PANTHER" id="PTHR47245:SF1">
    <property type="entry name" value="FOLDASE PROTEIN PRSA"/>
    <property type="match status" value="1"/>
</dbReference>
<accession>A0A7W8CSK1</accession>
<evidence type="ECO:0000256" key="2">
    <source>
        <dbReference type="ARBA" id="ARBA00004193"/>
    </source>
</evidence>
<evidence type="ECO:0000256" key="4">
    <source>
        <dbReference type="ARBA" id="ARBA00022475"/>
    </source>
</evidence>
<dbReference type="EC" id="5.2.1.8" evidence="11"/>
<name>A0A7W8CSK1_9BACL</name>
<dbReference type="EMBL" id="JACHHE010000002">
    <property type="protein sequence ID" value="MBB5179733.1"/>
    <property type="molecule type" value="Genomic_DNA"/>
</dbReference>
<dbReference type="InterPro" id="IPR000297">
    <property type="entry name" value="PPIase_PpiC"/>
</dbReference>
<evidence type="ECO:0000256" key="6">
    <source>
        <dbReference type="ARBA" id="ARBA00023110"/>
    </source>
</evidence>
<dbReference type="HAMAP" id="MF_01145">
    <property type="entry name" value="Foldase_PrsA"/>
    <property type="match status" value="1"/>
</dbReference>
<gene>
    <name evidence="11" type="primary">prsA</name>
    <name evidence="13" type="ORF">HNQ44_001157</name>
</gene>
<keyword evidence="7 11" id="KW-0472">Membrane</keyword>
<proteinExistence type="inferred from homology"/>
<comment type="caution">
    <text evidence="13">The sequence shown here is derived from an EMBL/GenBank/DDBJ whole genome shotgun (WGS) entry which is preliminary data.</text>
</comment>
<sequence>MKKAIYIAIGVIAASAIFLLMSFGQNNGVASVNGKEISKDELYAQMLKTNGTETLDLMISEEIVRQEAEKEDITVSDEEIEAEIAVYEEQYGGAEELDSALAASGMTVESLKEEVQTYVKIEKLIGPGIEITDEQIQTYFDENKESLGQSEQVEASHILTATKEEAEEVQAKLAEGGDFAELAKEYSTDTASAENGGELGAFGAGEMAPAFEEAAFAMKVDDISKPVETEFGFHIIKVTGKTEAAAATLENSKEEIKELLFEEQLNSEYTTWLSKKQASYDIENTLSEGGN</sequence>
<dbReference type="Pfam" id="PF13624">
    <property type="entry name" value="SurA_N_3"/>
    <property type="match status" value="1"/>
</dbReference>
<dbReference type="InterPro" id="IPR023059">
    <property type="entry name" value="Foldase_PrsA"/>
</dbReference>
<dbReference type="RefSeq" id="WP_135504514.1">
    <property type="nucleotide sequence ID" value="NZ_JACHHE010000002.1"/>
</dbReference>
<keyword evidence="10" id="KW-0449">Lipoprotein</keyword>
<comment type="subcellular location">
    <subcellularLocation>
        <location evidence="2">Cell membrane</location>
        <topology evidence="2">Lipid-anchor</topology>
    </subcellularLocation>
</comment>
<dbReference type="Pfam" id="PF00639">
    <property type="entry name" value="Rotamase"/>
    <property type="match status" value="1"/>
</dbReference>
<dbReference type="InterPro" id="IPR046357">
    <property type="entry name" value="PPIase_dom_sf"/>
</dbReference>
<dbReference type="InterPro" id="IPR027304">
    <property type="entry name" value="Trigger_fact/SurA_dom_sf"/>
</dbReference>
<dbReference type="OrthoDB" id="14196at2"/>
<evidence type="ECO:0000256" key="1">
    <source>
        <dbReference type="ARBA" id="ARBA00000971"/>
    </source>
</evidence>
<reference evidence="13 14" key="1">
    <citation type="submission" date="2020-08" db="EMBL/GenBank/DDBJ databases">
        <title>Genomic Encyclopedia of Type Strains, Phase IV (KMG-IV): sequencing the most valuable type-strain genomes for metagenomic binning, comparative biology and taxonomic classification.</title>
        <authorList>
            <person name="Goeker M."/>
        </authorList>
    </citation>
    <scope>NUCLEOTIDE SEQUENCE [LARGE SCALE GENOMIC DNA]</scope>
    <source>
        <strain evidence="13 14">DSM 15895</strain>
    </source>
</reference>
<dbReference type="Gene3D" id="3.10.50.40">
    <property type="match status" value="1"/>
</dbReference>
<evidence type="ECO:0000256" key="11">
    <source>
        <dbReference type="HAMAP-Rule" id="MF_01145"/>
    </source>
</evidence>
<dbReference type="Gene3D" id="1.10.4030.10">
    <property type="entry name" value="Porin chaperone SurA, peptide-binding domain"/>
    <property type="match status" value="1"/>
</dbReference>
<evidence type="ECO:0000256" key="3">
    <source>
        <dbReference type="ARBA" id="ARBA00006071"/>
    </source>
</evidence>
<keyword evidence="5 11" id="KW-0732">Signal</keyword>
<comment type="function">
    <text evidence="11">Plays a major role in protein secretion by helping the post-translocational extracellular folding of several secreted proteins.</text>
</comment>
<dbReference type="PROSITE" id="PS01096">
    <property type="entry name" value="PPIC_PPIASE_1"/>
    <property type="match status" value="1"/>
</dbReference>
<dbReference type="SUPFAM" id="SSF54534">
    <property type="entry name" value="FKBP-like"/>
    <property type="match status" value="1"/>
</dbReference>
<dbReference type="InterPro" id="IPR050245">
    <property type="entry name" value="PrsA_foldase"/>
</dbReference>
<dbReference type="AlphaFoldDB" id="A0A7W8CSK1"/>
<dbReference type="SUPFAM" id="SSF109998">
    <property type="entry name" value="Triger factor/SurA peptide-binding domain-like"/>
    <property type="match status" value="1"/>
</dbReference>
<dbReference type="PROSITE" id="PS50198">
    <property type="entry name" value="PPIC_PPIASE_2"/>
    <property type="match status" value="1"/>
</dbReference>
<dbReference type="GO" id="GO:0006457">
    <property type="term" value="P:protein folding"/>
    <property type="evidence" value="ECO:0007669"/>
    <property type="project" value="UniProtKB-UniRule"/>
</dbReference>
<keyword evidence="8" id="KW-0564">Palmitate</keyword>
<feature type="domain" description="PpiC" evidence="12">
    <location>
        <begin position="150"/>
        <end position="240"/>
    </location>
</feature>
<dbReference type="GO" id="GO:0003755">
    <property type="term" value="F:peptidyl-prolyl cis-trans isomerase activity"/>
    <property type="evidence" value="ECO:0007669"/>
    <property type="project" value="UniProtKB-UniRule"/>
</dbReference>
<keyword evidence="4 11" id="KW-1003">Cell membrane</keyword>
<evidence type="ECO:0000256" key="5">
    <source>
        <dbReference type="ARBA" id="ARBA00022729"/>
    </source>
</evidence>
<keyword evidence="14" id="KW-1185">Reference proteome</keyword>
<evidence type="ECO:0000256" key="10">
    <source>
        <dbReference type="ARBA" id="ARBA00023288"/>
    </source>
</evidence>
<evidence type="ECO:0000259" key="12">
    <source>
        <dbReference type="PROSITE" id="PS50198"/>
    </source>
</evidence>
<evidence type="ECO:0000313" key="14">
    <source>
        <dbReference type="Proteomes" id="UP000525923"/>
    </source>
</evidence>
<protein>
    <recommendedName>
        <fullName evidence="11">Foldase protein PrsA</fullName>
        <ecNumber evidence="11">5.2.1.8</ecNumber>
    </recommendedName>
</protein>
<comment type="catalytic activity">
    <reaction evidence="1 11">
        <text>[protein]-peptidylproline (omega=180) = [protein]-peptidylproline (omega=0)</text>
        <dbReference type="Rhea" id="RHEA:16237"/>
        <dbReference type="Rhea" id="RHEA-COMP:10747"/>
        <dbReference type="Rhea" id="RHEA-COMP:10748"/>
        <dbReference type="ChEBI" id="CHEBI:83833"/>
        <dbReference type="ChEBI" id="CHEBI:83834"/>
        <dbReference type="EC" id="5.2.1.8"/>
    </reaction>
</comment>
<evidence type="ECO:0000313" key="13">
    <source>
        <dbReference type="EMBL" id="MBB5179733.1"/>
    </source>
</evidence>
<keyword evidence="6 11" id="KW-0697">Rotamase</keyword>
<organism evidence="13 14">
    <name type="scientific">Planococcus koreensis</name>
    <dbReference type="NCBI Taxonomy" id="112331"/>
    <lineage>
        <taxon>Bacteria</taxon>
        <taxon>Bacillati</taxon>
        <taxon>Bacillota</taxon>
        <taxon>Bacilli</taxon>
        <taxon>Bacillales</taxon>
        <taxon>Caryophanaceae</taxon>
        <taxon>Planococcus</taxon>
    </lineage>
</organism>
<evidence type="ECO:0000256" key="7">
    <source>
        <dbReference type="ARBA" id="ARBA00023136"/>
    </source>
</evidence>
<evidence type="ECO:0000256" key="8">
    <source>
        <dbReference type="ARBA" id="ARBA00023139"/>
    </source>
</evidence>
<evidence type="ECO:0000256" key="9">
    <source>
        <dbReference type="ARBA" id="ARBA00023235"/>
    </source>
</evidence>
<dbReference type="InterPro" id="IPR023058">
    <property type="entry name" value="PPIase_PpiC_CS"/>
</dbReference>